<keyword evidence="5" id="KW-1185">Reference proteome</keyword>
<feature type="coiled-coil region" evidence="1">
    <location>
        <begin position="193"/>
        <end position="224"/>
    </location>
</feature>
<dbReference type="KEGG" id="tfr:BR63_11225"/>
<evidence type="ECO:0000313" key="5">
    <source>
        <dbReference type="Proteomes" id="UP000515847"/>
    </source>
</evidence>
<evidence type="ECO:0000256" key="2">
    <source>
        <dbReference type="SAM" id="MobiDB-lite"/>
    </source>
</evidence>
<feature type="compositionally biased region" description="Basic and acidic residues" evidence="2">
    <location>
        <begin position="84"/>
        <end position="95"/>
    </location>
</feature>
<keyword evidence="1" id="KW-0175">Coiled coil</keyword>
<dbReference type="Proteomes" id="UP000515847">
    <property type="component" value="Chromosome"/>
</dbReference>
<feature type="chain" id="PRO_5028858150" evidence="3">
    <location>
        <begin position="28"/>
        <end position="345"/>
    </location>
</feature>
<gene>
    <name evidence="4" type="ORF">BR63_11225</name>
</gene>
<evidence type="ECO:0000256" key="1">
    <source>
        <dbReference type="SAM" id="Coils"/>
    </source>
</evidence>
<feature type="compositionally biased region" description="Low complexity" evidence="2">
    <location>
        <begin position="29"/>
        <end position="50"/>
    </location>
</feature>
<proteinExistence type="predicted"/>
<evidence type="ECO:0000313" key="4">
    <source>
        <dbReference type="EMBL" id="QNB46830.1"/>
    </source>
</evidence>
<evidence type="ECO:0000256" key="3">
    <source>
        <dbReference type="SAM" id="SignalP"/>
    </source>
</evidence>
<accession>A0A7G6E426</accession>
<feature type="region of interest" description="Disordered" evidence="2">
    <location>
        <begin position="29"/>
        <end position="104"/>
    </location>
</feature>
<organism evidence="4 5">
    <name type="scientific">Thermanaerosceptrum fracticalcis</name>
    <dbReference type="NCBI Taxonomy" id="1712410"/>
    <lineage>
        <taxon>Bacteria</taxon>
        <taxon>Bacillati</taxon>
        <taxon>Bacillota</taxon>
        <taxon>Clostridia</taxon>
        <taxon>Eubacteriales</taxon>
        <taxon>Peptococcaceae</taxon>
        <taxon>Thermanaerosceptrum</taxon>
    </lineage>
</organism>
<sequence length="345" mass="37819">MLKSEKTQKYVLLPTVLTLFDGAAAGAASTGAATSTGTTDGSTGQSTVGTAPKAGKGTDKPKVIYGKVDDTNVPASVQTTPGQKQKEGQKDKQDADIGSQYANLSPEEKEKTYYKLVRGEFKDLFAAHTQKIIDERFKQTKILESRLNEVQPVIDLLMTRYGAKSIADLNAKLEDEVLPDLAEQAGMSPEAYKRQLQLENENKKLRAEKEMEAINQKVAQWQQEAAIMRGTPEKPGKYPDFDLRAAAEHPKYGPKFLKLLESGIEVEAAYLAAFHEELIGKAQAETAKRAESATLEAIRAGTMRPPEVGAKPSSGVIHKSSVIQLTAEDRREIAERVKRGEKIRF</sequence>
<dbReference type="AlphaFoldDB" id="A0A7G6E426"/>
<dbReference type="OrthoDB" id="2081727at2"/>
<name>A0A7G6E426_THEFR</name>
<feature type="signal peptide" evidence="3">
    <location>
        <begin position="1"/>
        <end position="27"/>
    </location>
</feature>
<dbReference type="EMBL" id="CP045798">
    <property type="protein sequence ID" value="QNB46830.1"/>
    <property type="molecule type" value="Genomic_DNA"/>
</dbReference>
<keyword evidence="3" id="KW-0732">Signal</keyword>
<protein>
    <submittedName>
        <fullName evidence="4">Uncharacterized protein</fullName>
    </submittedName>
</protein>
<feature type="compositionally biased region" description="Basic and acidic residues" evidence="2">
    <location>
        <begin position="56"/>
        <end position="70"/>
    </location>
</feature>
<dbReference type="RefSeq" id="WP_034420265.1">
    <property type="nucleotide sequence ID" value="NZ_CP045798.1"/>
</dbReference>
<reference evidence="4 5" key="1">
    <citation type="journal article" date="2019" name="Front. Microbiol.">
        <title>Thermoanaerosceptrum fracticalcis gen. nov. sp. nov., a Novel Fumarate-Fermenting Microorganism From a Deep Fractured Carbonate Aquifer of the US Great Basin.</title>
        <authorList>
            <person name="Hamilton-Brehm S.D."/>
            <person name="Stewart L.E."/>
            <person name="Zavarin M."/>
            <person name="Caldwell M."/>
            <person name="Lawson P.A."/>
            <person name="Onstott T.C."/>
            <person name="Grzymski J."/>
            <person name="Neveux I."/>
            <person name="Lollar B.S."/>
            <person name="Russell C.E."/>
            <person name="Moser D.P."/>
        </authorList>
    </citation>
    <scope>NUCLEOTIDE SEQUENCE [LARGE SCALE GENOMIC DNA]</scope>
    <source>
        <strain evidence="4 5">DRI-13</strain>
    </source>
</reference>